<dbReference type="InterPro" id="IPR000242">
    <property type="entry name" value="PTP_cat"/>
</dbReference>
<dbReference type="Ensembl" id="ENSKMAT00000007577.1">
    <property type="protein sequence ID" value="ENSKMAP00000007457.1"/>
    <property type="gene ID" value="ENSKMAG00000005622.1"/>
</dbReference>
<protein>
    <recommendedName>
        <fullName evidence="1">protein-tyrosine-phosphatase</fullName>
        <ecNumber evidence="1">3.1.3.48</ecNumber>
    </recommendedName>
</protein>
<dbReference type="SMART" id="SM00194">
    <property type="entry name" value="PTPc"/>
    <property type="match status" value="1"/>
</dbReference>
<dbReference type="PRINTS" id="PR00700">
    <property type="entry name" value="PRTYPHPHTASE"/>
</dbReference>
<dbReference type="Pfam" id="PF00102">
    <property type="entry name" value="Y_phosphatase"/>
    <property type="match status" value="1"/>
</dbReference>
<evidence type="ECO:0000259" key="6">
    <source>
        <dbReference type="PROSITE" id="PS50056"/>
    </source>
</evidence>
<proteinExistence type="inferred from homology"/>
<dbReference type="Proteomes" id="UP000264800">
    <property type="component" value="Unplaced"/>
</dbReference>
<dbReference type="GO" id="GO:0005737">
    <property type="term" value="C:cytoplasm"/>
    <property type="evidence" value="ECO:0007669"/>
    <property type="project" value="TreeGrafter"/>
</dbReference>
<feature type="domain" description="Tyrosine specific protein phosphatases" evidence="6">
    <location>
        <begin position="91"/>
        <end position="165"/>
    </location>
</feature>
<dbReference type="SMART" id="SM00404">
    <property type="entry name" value="PTPc_motif"/>
    <property type="match status" value="1"/>
</dbReference>
<evidence type="ECO:0000313" key="8">
    <source>
        <dbReference type="Proteomes" id="UP000264800"/>
    </source>
</evidence>
<dbReference type="PROSITE" id="PS00383">
    <property type="entry name" value="TYR_PHOSPHATASE_1"/>
    <property type="match status" value="1"/>
</dbReference>
<evidence type="ECO:0000256" key="2">
    <source>
        <dbReference type="ARBA" id="ARBA00022801"/>
    </source>
</evidence>
<dbReference type="GO" id="GO:0005634">
    <property type="term" value="C:nucleus"/>
    <property type="evidence" value="ECO:0007669"/>
    <property type="project" value="TreeGrafter"/>
</dbReference>
<reference evidence="7" key="1">
    <citation type="submission" date="2025-08" db="UniProtKB">
        <authorList>
            <consortium name="Ensembl"/>
        </authorList>
    </citation>
    <scope>IDENTIFICATION</scope>
</reference>
<evidence type="ECO:0000313" key="7">
    <source>
        <dbReference type="Ensembl" id="ENSKMAP00000007457.1"/>
    </source>
</evidence>
<dbReference type="InterPro" id="IPR016130">
    <property type="entry name" value="Tyr_Pase_AS"/>
</dbReference>
<dbReference type="PROSITE" id="PS50056">
    <property type="entry name" value="TYR_PHOSPHATASE_2"/>
    <property type="match status" value="1"/>
</dbReference>
<dbReference type="Gene3D" id="3.90.190.10">
    <property type="entry name" value="Protein tyrosine phosphatase superfamily"/>
    <property type="match status" value="1"/>
</dbReference>
<dbReference type="GeneTree" id="ENSGT00940000164289"/>
<reference evidence="7" key="2">
    <citation type="submission" date="2025-09" db="UniProtKB">
        <authorList>
            <consortium name="Ensembl"/>
        </authorList>
    </citation>
    <scope>IDENTIFICATION</scope>
</reference>
<evidence type="ECO:0000256" key="4">
    <source>
        <dbReference type="ARBA" id="ARBA00034734"/>
    </source>
</evidence>
<dbReference type="EC" id="3.1.3.48" evidence="1"/>
<accession>A0A3Q3F191</accession>
<keyword evidence="8" id="KW-1185">Reference proteome</keyword>
<feature type="domain" description="Tyrosine-protein phosphatase" evidence="5">
    <location>
        <begin position="1"/>
        <end position="174"/>
    </location>
</feature>
<organism evidence="7 8">
    <name type="scientific">Kryptolebias marmoratus</name>
    <name type="common">Mangrove killifish</name>
    <name type="synonym">Rivulus marmoratus</name>
    <dbReference type="NCBI Taxonomy" id="37003"/>
    <lineage>
        <taxon>Eukaryota</taxon>
        <taxon>Metazoa</taxon>
        <taxon>Chordata</taxon>
        <taxon>Craniata</taxon>
        <taxon>Vertebrata</taxon>
        <taxon>Euteleostomi</taxon>
        <taxon>Actinopterygii</taxon>
        <taxon>Neopterygii</taxon>
        <taxon>Teleostei</taxon>
        <taxon>Neoteleostei</taxon>
        <taxon>Acanthomorphata</taxon>
        <taxon>Ovalentaria</taxon>
        <taxon>Atherinomorphae</taxon>
        <taxon>Cyprinodontiformes</taxon>
        <taxon>Rivulidae</taxon>
        <taxon>Kryptolebias</taxon>
    </lineage>
</organism>
<keyword evidence="3" id="KW-0904">Protein phosphatase</keyword>
<dbReference type="PANTHER" id="PTHR45983:SF4">
    <property type="entry name" value="TYROSINE-PROTEIN PHOSPHATASE NON-RECEPTOR TYPE 18"/>
    <property type="match status" value="1"/>
</dbReference>
<comment type="similarity">
    <text evidence="4">Belongs to the protein-tyrosine phosphatase family. Non-receptor class 4 subfamily.</text>
</comment>
<dbReference type="SUPFAM" id="SSF52799">
    <property type="entry name" value="(Phosphotyrosine protein) phosphatases II"/>
    <property type="match status" value="1"/>
</dbReference>
<dbReference type="InterPro" id="IPR003595">
    <property type="entry name" value="Tyr_Pase_cat"/>
</dbReference>
<dbReference type="AlphaFoldDB" id="A0A3Q3F191"/>
<dbReference type="InterPro" id="IPR047170">
    <property type="entry name" value="PTN12/18/22"/>
</dbReference>
<evidence type="ECO:0000256" key="3">
    <source>
        <dbReference type="ARBA" id="ARBA00022912"/>
    </source>
</evidence>
<dbReference type="GO" id="GO:0004726">
    <property type="term" value="F:non-membrane spanning protein tyrosine phosphatase activity"/>
    <property type="evidence" value="ECO:0007669"/>
    <property type="project" value="InterPro"/>
</dbReference>
<dbReference type="PANTHER" id="PTHR45983">
    <property type="entry name" value="TYROSINE PHOSPHATSE N18, PUTATIVE-RELATED"/>
    <property type="match status" value="1"/>
</dbReference>
<dbReference type="InterPro" id="IPR000387">
    <property type="entry name" value="Tyr_Pase_dom"/>
</dbReference>
<dbReference type="InterPro" id="IPR029021">
    <property type="entry name" value="Prot-tyrosine_phosphatase-like"/>
</dbReference>
<name>A0A3Q3F191_KRYMA</name>
<evidence type="ECO:0000259" key="5">
    <source>
        <dbReference type="PROSITE" id="PS50055"/>
    </source>
</evidence>
<evidence type="ECO:0000256" key="1">
    <source>
        <dbReference type="ARBA" id="ARBA00013064"/>
    </source>
</evidence>
<dbReference type="OMA" id="PGSMGEY"/>
<dbReference type="PROSITE" id="PS50055">
    <property type="entry name" value="TYR_PHOSPHATASE_PTP"/>
    <property type="match status" value="1"/>
</dbReference>
<sequence>MIWQYNVKVIVMACREMEMGKRKCECYWAAAHQSAAFGPFVVTSQRETRLNEDTVVRTLTVSYQQETHSLIQHQFLSWPDHDVPPDTAGVLDLLDRARSSRGADTSPLLIHCSAGCGRTGVICALDYIHDLLVTKRITKDFSILTIVLELRSQRPSAVQTKDQYQFIFTAVIQMFERFLQASNQQLYCNQPEVKKAEKRTSSINRLSQKLTMNETYAVVNKPRKAQQLSPEPTYTVVATPSSGTRMLPSSHLYDNDCAEVPAAPVYSAVKPRTRPLTLQPSASPIYDIAAPADLREGSDYHLVSAADHDYEYVSSSELNITSFCSPGGIGKHTWTVCPQL</sequence>
<dbReference type="STRING" id="37003.ENSKMAP00000007457"/>
<keyword evidence="2" id="KW-0378">Hydrolase</keyword>